<comment type="caution">
    <text evidence="3">The sequence shown here is derived from an EMBL/GenBank/DDBJ whole genome shotgun (WGS) entry which is preliminary data.</text>
</comment>
<feature type="region of interest" description="Disordered" evidence="1">
    <location>
        <begin position="133"/>
        <end position="168"/>
    </location>
</feature>
<dbReference type="PANTHER" id="PTHR46434:SF3">
    <property type="entry name" value="GTP-BINDING PROTEIN BRASSINAZOLE INSENSITIVE PALE GREEN 2, CHLOROPLASTIC"/>
    <property type="match status" value="1"/>
</dbReference>
<organism evidence="3 4">
    <name type="scientific">Vanilla planifolia</name>
    <name type="common">Vanilla</name>
    <dbReference type="NCBI Taxonomy" id="51239"/>
    <lineage>
        <taxon>Eukaryota</taxon>
        <taxon>Viridiplantae</taxon>
        <taxon>Streptophyta</taxon>
        <taxon>Embryophyta</taxon>
        <taxon>Tracheophyta</taxon>
        <taxon>Spermatophyta</taxon>
        <taxon>Magnoliopsida</taxon>
        <taxon>Liliopsida</taxon>
        <taxon>Asparagales</taxon>
        <taxon>Orchidaceae</taxon>
        <taxon>Vanilloideae</taxon>
        <taxon>Vanilleae</taxon>
        <taxon>Vanilla</taxon>
    </lineage>
</organism>
<sequence length="654" mass="72617">MAIAWPSSTPLTAPQPLYHGEALSTIQFFRSFRWSLYPPPPFLHFSCSPIFQRRTAGFIFRVQATSTSTSTTTKTLGRRTPVVSDGRYEDQIRPVCPGCGVFMQDSDPNLPGFYRKPTVACEPDGFLSDADDELLEEEEEEEEEELDGVSSGESDIGSNLEELPDEVGAKVKGRLDSDWDSDWDLEEDEDSKWKKELDGFALPGVGYGNTTEETLKKWKKERISKAEKKRKMREAMRNESTSSVTVCARCHCLRNYGQVKNPTAENLIPDFDFDGLVATKLIKPSTSAPVVVIVVDCVDFDGSFPKRAAKSLFKALERSKAVSKVTKLPKLVLVATKVDLLPQQISPARLDKWVRRRAKAAGASKLDAVYMVSARKDLGVRNLLSCIKDLAGPRGNVWVIGAQNAGKSTLINSIAKKEGVKVTRLTEAPVPGTTLGILRITGILPAMAKMYDTPGLLHPYLMTVRLNMEELKMVEIRKELQPRTYRVKVGQTVHVGGLMRLDLTRCSAETIYVTVWASPRISLHLGKIDHADDLRSSHAGVRLQPPLGRDRLTELGEWKATEFIVSGTSWEANSLDISVSGVGWFSLGMKCEAKVVLWTFDGVQATKREPLVLDRAPFIQRPGFLLPKGVSMAIGNQVKMEARGKREVEEDDFI</sequence>
<dbReference type="GO" id="GO:1901259">
    <property type="term" value="P:chloroplast rRNA processing"/>
    <property type="evidence" value="ECO:0007669"/>
    <property type="project" value="TreeGrafter"/>
</dbReference>
<reference evidence="3 4" key="1">
    <citation type="journal article" date="2020" name="Nat. Food">
        <title>A phased Vanilla planifolia genome enables genetic improvement of flavour and production.</title>
        <authorList>
            <person name="Hasing T."/>
            <person name="Tang H."/>
            <person name="Brym M."/>
            <person name="Khazi F."/>
            <person name="Huang T."/>
            <person name="Chambers A.H."/>
        </authorList>
    </citation>
    <scope>NUCLEOTIDE SEQUENCE [LARGE SCALE GENOMIC DNA]</scope>
    <source>
        <tissue evidence="3">Leaf</tissue>
    </source>
</reference>
<dbReference type="GO" id="GO:0005525">
    <property type="term" value="F:GTP binding"/>
    <property type="evidence" value="ECO:0007669"/>
    <property type="project" value="InterPro"/>
</dbReference>
<dbReference type="PROSITE" id="PS51721">
    <property type="entry name" value="G_CP"/>
    <property type="match status" value="1"/>
</dbReference>
<gene>
    <name evidence="3" type="ORF">HPP92_002668</name>
</gene>
<dbReference type="InterPro" id="IPR048422">
    <property type="entry name" value="NOA1/YqeH-like_C"/>
</dbReference>
<dbReference type="InterPro" id="IPR030378">
    <property type="entry name" value="G_CP_dom"/>
</dbReference>
<evidence type="ECO:0000313" key="4">
    <source>
        <dbReference type="Proteomes" id="UP000639772"/>
    </source>
</evidence>
<dbReference type="PANTHER" id="PTHR46434">
    <property type="entry name" value="GENETIC INTERACTOR OF PROHIBITINS 3, MITOCHONDRIAL"/>
    <property type="match status" value="1"/>
</dbReference>
<dbReference type="SUPFAM" id="SSF52540">
    <property type="entry name" value="P-loop containing nucleoside triphosphate hydrolases"/>
    <property type="match status" value="1"/>
</dbReference>
<feature type="compositionally biased region" description="Acidic residues" evidence="1">
    <location>
        <begin position="133"/>
        <end position="147"/>
    </location>
</feature>
<accession>A0A835S275</accession>
<proteinExistence type="predicted"/>
<dbReference type="OrthoDB" id="1696305at2759"/>
<feature type="domain" description="CP-type G" evidence="2">
    <location>
        <begin position="278"/>
        <end position="459"/>
    </location>
</feature>
<dbReference type="CDD" id="cd01855">
    <property type="entry name" value="YqeH"/>
    <property type="match status" value="1"/>
</dbReference>
<protein>
    <recommendedName>
        <fullName evidence="2">CP-type G domain-containing protein</fullName>
    </recommendedName>
</protein>
<dbReference type="GO" id="GO:0005739">
    <property type="term" value="C:mitochondrion"/>
    <property type="evidence" value="ECO:0007669"/>
    <property type="project" value="TreeGrafter"/>
</dbReference>
<dbReference type="GO" id="GO:0009570">
    <property type="term" value="C:chloroplast stroma"/>
    <property type="evidence" value="ECO:0007669"/>
    <property type="project" value="TreeGrafter"/>
</dbReference>
<evidence type="ECO:0000313" key="3">
    <source>
        <dbReference type="EMBL" id="KAG0502596.1"/>
    </source>
</evidence>
<dbReference type="InterPro" id="IPR050896">
    <property type="entry name" value="Mito_lipid_metab_GTPase"/>
</dbReference>
<name>A0A835S275_VANPL</name>
<dbReference type="GO" id="GO:0009742">
    <property type="term" value="P:brassinosteroid mediated signaling pathway"/>
    <property type="evidence" value="ECO:0007669"/>
    <property type="project" value="TreeGrafter"/>
</dbReference>
<dbReference type="InterPro" id="IPR027417">
    <property type="entry name" value="P-loop_NTPase"/>
</dbReference>
<dbReference type="Pfam" id="PF21516">
    <property type="entry name" value="YqeH-like_C"/>
    <property type="match status" value="1"/>
</dbReference>
<dbReference type="Pfam" id="PF01926">
    <property type="entry name" value="MMR_HSR1"/>
    <property type="match status" value="1"/>
</dbReference>
<evidence type="ECO:0000256" key="1">
    <source>
        <dbReference type="SAM" id="MobiDB-lite"/>
    </source>
</evidence>
<dbReference type="AlphaFoldDB" id="A0A835S275"/>
<dbReference type="EMBL" id="JADCNM010000001">
    <property type="protein sequence ID" value="KAG0502596.1"/>
    <property type="molecule type" value="Genomic_DNA"/>
</dbReference>
<dbReference type="Proteomes" id="UP000639772">
    <property type="component" value="Chromosome 1"/>
</dbReference>
<dbReference type="InterPro" id="IPR006073">
    <property type="entry name" value="GTP-bd"/>
</dbReference>
<dbReference type="Gene3D" id="3.40.50.300">
    <property type="entry name" value="P-loop containing nucleotide triphosphate hydrolases"/>
    <property type="match status" value="1"/>
</dbReference>
<evidence type="ECO:0000259" key="2">
    <source>
        <dbReference type="PROSITE" id="PS51721"/>
    </source>
</evidence>